<evidence type="ECO:0000313" key="3">
    <source>
        <dbReference type="EMBL" id="ORX59379.1"/>
    </source>
</evidence>
<comment type="caution">
    <text evidence="3">The sequence shown here is derived from an EMBL/GenBank/DDBJ whole genome shotgun (WGS) entry which is preliminary data.</text>
</comment>
<sequence length="157" mass="16913">MEHTTSPLADYDAFGSSTTSSAVSVASFHSIPTNEPSVQPVYVHTDAELKDHYKDLAPAKGKATHGYQAAMVRALKSNHVNVLVQAGGVKAVDGLLNDTMNRIMEEANFLAQRSGRKTILDHDVHCAVQLVLSGTLGRDAQTMGQRAVDTYDESSKE</sequence>
<feature type="domain" description="Core Histone H2A/H2B/H3" evidence="2">
    <location>
        <begin position="71"/>
        <end position="130"/>
    </location>
</feature>
<dbReference type="STRING" id="101127.A0A1X2GQI2"/>
<dbReference type="GO" id="GO:0030527">
    <property type="term" value="F:structural constituent of chromatin"/>
    <property type="evidence" value="ECO:0007669"/>
    <property type="project" value="InterPro"/>
</dbReference>
<dbReference type="PANTHER" id="PTHR23428">
    <property type="entry name" value="HISTONE H2B"/>
    <property type="match status" value="1"/>
</dbReference>
<dbReference type="Gene3D" id="1.10.20.10">
    <property type="entry name" value="Histone, subunit A"/>
    <property type="match status" value="1"/>
</dbReference>
<reference evidence="3 4" key="1">
    <citation type="submission" date="2016-07" db="EMBL/GenBank/DDBJ databases">
        <title>Pervasive Adenine N6-methylation of Active Genes in Fungi.</title>
        <authorList>
            <consortium name="DOE Joint Genome Institute"/>
            <person name="Mondo S.J."/>
            <person name="Dannebaum R.O."/>
            <person name="Kuo R.C."/>
            <person name="Labutti K."/>
            <person name="Haridas S."/>
            <person name="Kuo A."/>
            <person name="Salamov A."/>
            <person name="Ahrendt S.R."/>
            <person name="Lipzen A."/>
            <person name="Sullivan W."/>
            <person name="Andreopoulos W.B."/>
            <person name="Clum A."/>
            <person name="Lindquist E."/>
            <person name="Daum C."/>
            <person name="Ramamoorthy G.K."/>
            <person name="Gryganskyi A."/>
            <person name="Culley D."/>
            <person name="Magnuson J.K."/>
            <person name="James T.Y."/>
            <person name="O'Malley M.A."/>
            <person name="Stajich J.E."/>
            <person name="Spatafora J.W."/>
            <person name="Visel A."/>
            <person name="Grigoriev I.V."/>
        </authorList>
    </citation>
    <scope>NUCLEOTIDE SEQUENCE [LARGE SCALE GENOMIC DNA]</scope>
    <source>
        <strain evidence="3 4">NRRL 3301</strain>
    </source>
</reference>
<gene>
    <name evidence="3" type="ORF">DM01DRAFT_1380999</name>
</gene>
<dbReference type="EMBL" id="MCGT01000005">
    <property type="protein sequence ID" value="ORX59379.1"/>
    <property type="molecule type" value="Genomic_DNA"/>
</dbReference>
<dbReference type="InterPro" id="IPR000558">
    <property type="entry name" value="Histone_H2B"/>
</dbReference>
<evidence type="ECO:0000256" key="1">
    <source>
        <dbReference type="ARBA" id="ARBA00006846"/>
    </source>
</evidence>
<evidence type="ECO:0000259" key="2">
    <source>
        <dbReference type="Pfam" id="PF00125"/>
    </source>
</evidence>
<organism evidence="3 4">
    <name type="scientific">Hesseltinella vesiculosa</name>
    <dbReference type="NCBI Taxonomy" id="101127"/>
    <lineage>
        <taxon>Eukaryota</taxon>
        <taxon>Fungi</taxon>
        <taxon>Fungi incertae sedis</taxon>
        <taxon>Mucoromycota</taxon>
        <taxon>Mucoromycotina</taxon>
        <taxon>Mucoromycetes</taxon>
        <taxon>Mucorales</taxon>
        <taxon>Cunninghamellaceae</taxon>
        <taxon>Hesseltinella</taxon>
    </lineage>
</organism>
<dbReference type="GO" id="GO:0046982">
    <property type="term" value="F:protein heterodimerization activity"/>
    <property type="evidence" value="ECO:0007669"/>
    <property type="project" value="InterPro"/>
</dbReference>
<dbReference type="SUPFAM" id="SSF47113">
    <property type="entry name" value="Histone-fold"/>
    <property type="match status" value="1"/>
</dbReference>
<dbReference type="GO" id="GO:0003677">
    <property type="term" value="F:DNA binding"/>
    <property type="evidence" value="ECO:0007669"/>
    <property type="project" value="InterPro"/>
</dbReference>
<keyword evidence="4" id="KW-1185">Reference proteome</keyword>
<dbReference type="InterPro" id="IPR007125">
    <property type="entry name" value="H2A/H2B/H3"/>
</dbReference>
<dbReference type="AlphaFoldDB" id="A0A1X2GQI2"/>
<accession>A0A1X2GQI2</accession>
<protein>
    <recommendedName>
        <fullName evidence="2">Core Histone H2A/H2B/H3 domain-containing protein</fullName>
    </recommendedName>
</protein>
<name>A0A1X2GQI2_9FUNG</name>
<dbReference type="InterPro" id="IPR009072">
    <property type="entry name" value="Histone-fold"/>
</dbReference>
<dbReference type="GO" id="GO:0000786">
    <property type="term" value="C:nucleosome"/>
    <property type="evidence" value="ECO:0007669"/>
    <property type="project" value="InterPro"/>
</dbReference>
<dbReference type="SMART" id="SM00427">
    <property type="entry name" value="H2B"/>
    <property type="match status" value="1"/>
</dbReference>
<dbReference type="Proteomes" id="UP000242146">
    <property type="component" value="Unassembled WGS sequence"/>
</dbReference>
<proteinExistence type="inferred from homology"/>
<dbReference type="Pfam" id="PF00125">
    <property type="entry name" value="Histone"/>
    <property type="match status" value="1"/>
</dbReference>
<evidence type="ECO:0000313" key="4">
    <source>
        <dbReference type="Proteomes" id="UP000242146"/>
    </source>
</evidence>
<comment type="similarity">
    <text evidence="1">Belongs to the histone H2B family.</text>
</comment>
<dbReference type="PRINTS" id="PR00621">
    <property type="entry name" value="HISTONEH2B"/>
</dbReference>